<dbReference type="EMBL" id="JBBDGM010000004">
    <property type="protein sequence ID" value="MEJ1087852.1"/>
    <property type="molecule type" value="Genomic_DNA"/>
</dbReference>
<feature type="region of interest" description="Disordered" evidence="3">
    <location>
        <begin position="200"/>
        <end position="221"/>
    </location>
</feature>
<gene>
    <name evidence="5" type="ORF">WDU99_05935</name>
</gene>
<evidence type="ECO:0000313" key="5">
    <source>
        <dbReference type="EMBL" id="MEJ1087852.1"/>
    </source>
</evidence>
<keyword evidence="2" id="KW-0378">Hydrolase</keyword>
<dbReference type="Pfam" id="PF00884">
    <property type="entry name" value="Sulfatase"/>
    <property type="match status" value="2"/>
</dbReference>
<dbReference type="InterPro" id="IPR000917">
    <property type="entry name" value="Sulfatase_N"/>
</dbReference>
<feature type="domain" description="Sulfatase N-terminal" evidence="4">
    <location>
        <begin position="37"/>
        <end position="152"/>
    </location>
</feature>
<comment type="similarity">
    <text evidence="1">Belongs to the sulfatase family.</text>
</comment>
<keyword evidence="6" id="KW-1185">Reference proteome</keyword>
<dbReference type="PANTHER" id="PTHR42693">
    <property type="entry name" value="ARYLSULFATASE FAMILY MEMBER"/>
    <property type="match status" value="1"/>
</dbReference>
<feature type="domain" description="Sulfatase N-terminal" evidence="4">
    <location>
        <begin position="161"/>
        <end position="351"/>
    </location>
</feature>
<dbReference type="InterPro" id="IPR050738">
    <property type="entry name" value="Sulfatase"/>
</dbReference>
<evidence type="ECO:0000259" key="4">
    <source>
        <dbReference type="Pfam" id="PF00884"/>
    </source>
</evidence>
<dbReference type="Proteomes" id="UP001371224">
    <property type="component" value="Unassembled WGS sequence"/>
</dbReference>
<protein>
    <submittedName>
        <fullName evidence="5">Sulfatase-like hydrolase/transferase</fullName>
    </submittedName>
</protein>
<evidence type="ECO:0000256" key="3">
    <source>
        <dbReference type="SAM" id="MobiDB-lite"/>
    </source>
</evidence>
<evidence type="ECO:0000313" key="6">
    <source>
        <dbReference type="Proteomes" id="UP001371224"/>
    </source>
</evidence>
<reference evidence="5 6" key="1">
    <citation type="submission" date="2024-02" db="EMBL/GenBank/DDBJ databases">
        <authorList>
            <person name="Saticioglu I.B."/>
        </authorList>
    </citation>
    <scope>NUCLEOTIDE SEQUENCE [LARGE SCALE GENOMIC DNA]</scope>
    <source>
        <strain evidence="5 6">Mu-80</strain>
    </source>
</reference>
<proteinExistence type="inferred from homology"/>
<dbReference type="InterPro" id="IPR017850">
    <property type="entry name" value="Alkaline_phosphatase_core_sf"/>
</dbReference>
<dbReference type="RefSeq" id="WP_337331523.1">
    <property type="nucleotide sequence ID" value="NZ_JBBDGM010000004.1"/>
</dbReference>
<feature type="region of interest" description="Disordered" evidence="3">
    <location>
        <begin position="1"/>
        <end position="33"/>
    </location>
</feature>
<dbReference type="SUPFAM" id="SSF53649">
    <property type="entry name" value="Alkaline phosphatase-like"/>
    <property type="match status" value="1"/>
</dbReference>
<evidence type="ECO:0000256" key="2">
    <source>
        <dbReference type="ARBA" id="ARBA00022801"/>
    </source>
</evidence>
<dbReference type="PANTHER" id="PTHR42693:SF53">
    <property type="entry name" value="ENDO-4-O-SULFATASE"/>
    <property type="match status" value="1"/>
</dbReference>
<name>A0ABU8LBY8_9MICO</name>
<accession>A0ABU8LBY8</accession>
<organism evidence="5 6">
    <name type="scientific">Microbacterium bandirmense</name>
    <dbReference type="NCBI Taxonomy" id="3122050"/>
    <lineage>
        <taxon>Bacteria</taxon>
        <taxon>Bacillati</taxon>
        <taxon>Actinomycetota</taxon>
        <taxon>Actinomycetes</taxon>
        <taxon>Micrococcales</taxon>
        <taxon>Microbacteriaceae</taxon>
        <taxon>Microbacterium</taxon>
    </lineage>
</organism>
<evidence type="ECO:0000256" key="1">
    <source>
        <dbReference type="ARBA" id="ARBA00008779"/>
    </source>
</evidence>
<comment type="caution">
    <text evidence="5">The sequence shown here is derived from an EMBL/GenBank/DDBJ whole genome shotgun (WGS) entry which is preliminary data.</text>
</comment>
<sequence>MHRGAADARNLSVAGTPPHRGAHAGDGQVVPGAGEQPNLLVVMADQLGAHVIDRDEDWVETPHLDRLRREGAEFARAYVTFPLCVPSRASMLTGRMPHEVGIGGNRPGGAALPEPGTRADSLGHLLTTAGYDCAYAGKWHATQASAPPDAGFDVLRPFGDRGLADACAEWLHARTAADRPFLLVASFDDPHTICEYARRQPMPYGDVDPGDPRDAPPLPANFEPAPFEAEAVRFEKHAAQQVYGTAEYTADDWRSYRAAYRRLVDRADAYLGRLLDALDEAGLTESTLVVFTSDHGDGDTAHRWNQKTALFEECVRVPLIARGPGVVPGARHELASIGLDLLPTLLAAAGAPTPDDLRGARLPLGTGESSASDRVIAVETRFERADPPLTRGRALYRGRYKYTVYSWGRHREQLHDLQADPGEQRNLAVESAFDGVRDEMRAALLRWCRDTDDHDFLKLVPLPAGTPMAVHDEIFAVPY</sequence>
<dbReference type="Gene3D" id="3.40.720.10">
    <property type="entry name" value="Alkaline Phosphatase, subunit A"/>
    <property type="match status" value="1"/>
</dbReference>